<reference evidence="1" key="1">
    <citation type="submission" date="2022-01" db="EMBL/GenBank/DDBJ databases">
        <authorList>
            <person name="Criscuolo A."/>
        </authorList>
    </citation>
    <scope>NUCLEOTIDE SEQUENCE</scope>
    <source>
        <strain evidence="1">CIP111891</strain>
    </source>
</reference>
<dbReference type="RefSeq" id="WP_236291405.1">
    <property type="nucleotide sequence ID" value="NZ_CAKMMW010000021.1"/>
</dbReference>
<proteinExistence type="predicted"/>
<dbReference type="Proteomes" id="UP000838821">
    <property type="component" value="Unassembled WGS sequence"/>
</dbReference>
<name>A0ABM9CRC8_9BACL</name>
<sequence length="109" mass="12244">MKIRCRCGDIIVDQTDFHSNKGYLISDQDYFDFLDAVDNAIENSGPTAKDKEQAVMSIRYLIGELQKTVYQCFTCGRMYINTKENGLKEFTTGEHSQGSSILSSAKGEL</sequence>
<gene>
    <name evidence="1" type="ORF">PAECIP111891_05309</name>
</gene>
<protein>
    <submittedName>
        <fullName evidence="1">Uncharacterized protein</fullName>
    </submittedName>
</protein>
<evidence type="ECO:0000313" key="1">
    <source>
        <dbReference type="EMBL" id="CAH1222237.1"/>
    </source>
</evidence>
<keyword evidence="2" id="KW-1185">Reference proteome</keyword>
<dbReference type="EMBL" id="CAKMMW010000021">
    <property type="protein sequence ID" value="CAH1222237.1"/>
    <property type="molecule type" value="Genomic_DNA"/>
</dbReference>
<evidence type="ECO:0000313" key="2">
    <source>
        <dbReference type="Proteomes" id="UP000838821"/>
    </source>
</evidence>
<organism evidence="1 2">
    <name type="scientific">Paenibacillus allorhizoplanae</name>
    <dbReference type="NCBI Taxonomy" id="2905648"/>
    <lineage>
        <taxon>Bacteria</taxon>
        <taxon>Bacillati</taxon>
        <taxon>Bacillota</taxon>
        <taxon>Bacilli</taxon>
        <taxon>Bacillales</taxon>
        <taxon>Paenibacillaceae</taxon>
        <taxon>Paenibacillus</taxon>
    </lineage>
</organism>
<comment type="caution">
    <text evidence="1">The sequence shown here is derived from an EMBL/GenBank/DDBJ whole genome shotgun (WGS) entry which is preliminary data.</text>
</comment>
<accession>A0ABM9CRC8</accession>